<keyword evidence="7" id="KW-1185">Reference proteome</keyword>
<keyword evidence="6" id="KW-0378">Hydrolase</keyword>
<dbReference type="Gene3D" id="3.70.10.10">
    <property type="match status" value="1"/>
</dbReference>
<name>A0AAJ6CIV3_9BASI</name>
<dbReference type="GO" id="GO:0008311">
    <property type="term" value="F:double-stranded DNA 3'-5' DNA exonuclease activity"/>
    <property type="evidence" value="ECO:0007669"/>
    <property type="project" value="UniProtKB-EC"/>
</dbReference>
<dbReference type="EMBL" id="CP119916">
    <property type="protein sequence ID" value="WFD14454.1"/>
    <property type="molecule type" value="Genomic_DNA"/>
</dbReference>
<gene>
    <name evidence="6" type="primary">rad1</name>
    <name evidence="6" type="ORF">MARU1_000459</name>
</gene>
<comment type="similarity">
    <text evidence="2">Belongs to the rad1 family.</text>
</comment>
<keyword evidence="3" id="KW-0227">DNA damage</keyword>
<evidence type="ECO:0000256" key="5">
    <source>
        <dbReference type="ARBA" id="ARBA00023242"/>
    </source>
</evidence>
<protein>
    <submittedName>
        <fullName evidence="6">Exodeoxyribonuclease III</fullName>
        <ecNumber evidence="6">3.1.11.2</ecNumber>
    </submittedName>
</protein>
<evidence type="ECO:0000313" key="7">
    <source>
        <dbReference type="Proteomes" id="UP001217582"/>
    </source>
</evidence>
<comment type="subcellular location">
    <subcellularLocation>
        <location evidence="1">Nucleus</location>
    </subcellularLocation>
</comment>
<dbReference type="PANTHER" id="PTHR10870">
    <property type="entry name" value="CELL CYCLE CHECKPOINT PROTEIN RAD1"/>
    <property type="match status" value="1"/>
</dbReference>
<evidence type="ECO:0000256" key="4">
    <source>
        <dbReference type="ARBA" id="ARBA00023204"/>
    </source>
</evidence>
<keyword evidence="4" id="KW-0234">DNA repair</keyword>
<evidence type="ECO:0000313" key="6">
    <source>
        <dbReference type="EMBL" id="WFD14454.1"/>
    </source>
</evidence>
<organism evidence="6 7">
    <name type="scientific">Malassezia arunalokei</name>
    <dbReference type="NCBI Taxonomy" id="1514897"/>
    <lineage>
        <taxon>Eukaryota</taxon>
        <taxon>Fungi</taxon>
        <taxon>Dikarya</taxon>
        <taxon>Basidiomycota</taxon>
        <taxon>Ustilaginomycotina</taxon>
        <taxon>Malasseziomycetes</taxon>
        <taxon>Malasseziales</taxon>
        <taxon>Malasseziaceae</taxon>
        <taxon>Malassezia</taxon>
    </lineage>
</organism>
<dbReference type="EC" id="3.1.11.2" evidence="6"/>
<keyword evidence="5" id="KW-0539">Nucleus</keyword>
<evidence type="ECO:0000256" key="1">
    <source>
        <dbReference type="ARBA" id="ARBA00004123"/>
    </source>
</evidence>
<accession>A0AAJ6CIV3</accession>
<dbReference type="AlphaFoldDB" id="A0AAJ6CIV3"/>
<dbReference type="PANTHER" id="PTHR10870:SF0">
    <property type="entry name" value="CELL CYCLE CHECKPOINT PROTEIN RAD1"/>
    <property type="match status" value="1"/>
</dbReference>
<evidence type="ECO:0000256" key="2">
    <source>
        <dbReference type="ARBA" id="ARBA00010991"/>
    </source>
</evidence>
<dbReference type="Proteomes" id="UP001217582">
    <property type="component" value="Chromosome 1"/>
</dbReference>
<proteinExistence type="inferred from homology"/>
<dbReference type="InterPro" id="IPR003021">
    <property type="entry name" value="Rad1_Rec1_Rad17"/>
</dbReference>
<evidence type="ECO:0000256" key="3">
    <source>
        <dbReference type="ARBA" id="ARBA00022763"/>
    </source>
</evidence>
<dbReference type="PRINTS" id="PR01245">
    <property type="entry name" value="RAD1REC1"/>
</dbReference>
<sequence>MFDEFDFHAPENWLEREQQRAPEPDADVTLQPCVSFELHMKKFIEVISILLTRQKMLKDQATMLIKYDGIGEPLHLALNHPGGGVAFEMRTLDMPIVADIPFESDKTQAQLIMNSDTLLPYWREAVQNAKDTIHIAFYPSQGASKGRLQLSTENEFGTSEVVIPYDDAIMEKFTCHTPVRRRYQLAPTKAIGLSATFSNKTSLRVDVNGILSAQFMIQRTIPVTVAHTDPQLFFVDHKICPLE</sequence>
<dbReference type="GO" id="GO:0000077">
    <property type="term" value="P:DNA damage checkpoint signaling"/>
    <property type="evidence" value="ECO:0007669"/>
    <property type="project" value="InterPro"/>
</dbReference>
<reference evidence="6 7" key="1">
    <citation type="submission" date="2023-03" db="EMBL/GenBank/DDBJ databases">
        <title>Mating type loci evolution in Malassezia.</title>
        <authorList>
            <person name="Coelho M.A."/>
        </authorList>
    </citation>
    <scope>NUCLEOTIDE SEQUENCE [LARGE SCALE GENOMIC DNA]</scope>
    <source>
        <strain evidence="6 7">CBS 13387</strain>
    </source>
</reference>
<dbReference type="Pfam" id="PF02144">
    <property type="entry name" value="Rad1"/>
    <property type="match status" value="1"/>
</dbReference>
<dbReference type="GO" id="GO:0030896">
    <property type="term" value="C:checkpoint clamp complex"/>
    <property type="evidence" value="ECO:0007669"/>
    <property type="project" value="TreeGrafter"/>
</dbReference>
<dbReference type="GO" id="GO:0006281">
    <property type="term" value="P:DNA repair"/>
    <property type="evidence" value="ECO:0007669"/>
    <property type="project" value="UniProtKB-KW"/>
</dbReference>